<sequence length="52" mass="5458">MKAANTPLMTLGHTPAPCSHHHPPHAGQPMEVPEELASGSGLPVTDKSHEIL</sequence>
<protein>
    <submittedName>
        <fullName evidence="2">Uncharacterized protein</fullName>
    </submittedName>
</protein>
<name>G3IDX2_CRIGR</name>
<reference evidence="3" key="1">
    <citation type="journal article" date="2011" name="Nat. Biotechnol.">
        <title>The genomic sequence of the Chinese hamster ovary (CHO)-K1 cell line.</title>
        <authorList>
            <person name="Xu X."/>
            <person name="Nagarajan H."/>
            <person name="Lewis N.E."/>
            <person name="Pan S."/>
            <person name="Cai Z."/>
            <person name="Liu X."/>
            <person name="Chen W."/>
            <person name="Xie M."/>
            <person name="Wang W."/>
            <person name="Hammond S."/>
            <person name="Andersen M.R."/>
            <person name="Neff N."/>
            <person name="Passarelli B."/>
            <person name="Koh W."/>
            <person name="Fan H.C."/>
            <person name="Wang J."/>
            <person name="Gui Y."/>
            <person name="Lee K.H."/>
            <person name="Betenbaugh M.J."/>
            <person name="Quake S.R."/>
            <person name="Famili I."/>
            <person name="Palsson B.O."/>
            <person name="Wang J."/>
        </authorList>
    </citation>
    <scope>NUCLEOTIDE SEQUENCE [LARGE SCALE GENOMIC DNA]</scope>
    <source>
        <strain evidence="3">CHO K1 cell line</strain>
    </source>
</reference>
<dbReference type="AlphaFoldDB" id="G3IDX2"/>
<gene>
    <name evidence="2" type="ORF">I79_021910</name>
</gene>
<proteinExistence type="predicted"/>
<evidence type="ECO:0000313" key="2">
    <source>
        <dbReference type="EMBL" id="EGW06787.1"/>
    </source>
</evidence>
<feature type="region of interest" description="Disordered" evidence="1">
    <location>
        <begin position="1"/>
        <end position="52"/>
    </location>
</feature>
<accession>G3IDX2</accession>
<dbReference type="Proteomes" id="UP000001075">
    <property type="component" value="Unassembled WGS sequence"/>
</dbReference>
<evidence type="ECO:0000256" key="1">
    <source>
        <dbReference type="SAM" id="MobiDB-lite"/>
    </source>
</evidence>
<evidence type="ECO:0000313" key="3">
    <source>
        <dbReference type="Proteomes" id="UP000001075"/>
    </source>
</evidence>
<dbReference type="InParanoid" id="G3IDX2"/>
<organism evidence="2 3">
    <name type="scientific">Cricetulus griseus</name>
    <name type="common">Chinese hamster</name>
    <name type="synonym">Cricetulus barabensis griseus</name>
    <dbReference type="NCBI Taxonomy" id="10029"/>
    <lineage>
        <taxon>Eukaryota</taxon>
        <taxon>Metazoa</taxon>
        <taxon>Chordata</taxon>
        <taxon>Craniata</taxon>
        <taxon>Vertebrata</taxon>
        <taxon>Euteleostomi</taxon>
        <taxon>Mammalia</taxon>
        <taxon>Eutheria</taxon>
        <taxon>Euarchontoglires</taxon>
        <taxon>Glires</taxon>
        <taxon>Rodentia</taxon>
        <taxon>Myomorpha</taxon>
        <taxon>Muroidea</taxon>
        <taxon>Cricetidae</taxon>
        <taxon>Cricetinae</taxon>
        <taxon>Cricetulus</taxon>
    </lineage>
</organism>
<dbReference type="EMBL" id="JH002110">
    <property type="protein sequence ID" value="EGW06787.1"/>
    <property type="molecule type" value="Genomic_DNA"/>
</dbReference>